<dbReference type="InterPro" id="IPR036291">
    <property type="entry name" value="NAD(P)-bd_dom_sf"/>
</dbReference>
<dbReference type="Gene3D" id="3.40.50.720">
    <property type="entry name" value="NAD(P)-binding Rossmann-like Domain"/>
    <property type="match status" value="1"/>
</dbReference>
<dbReference type="InterPro" id="IPR020843">
    <property type="entry name" value="ER"/>
</dbReference>
<evidence type="ECO:0000313" key="3">
    <source>
        <dbReference type="Proteomes" id="UP000287168"/>
    </source>
</evidence>
<dbReference type="Pfam" id="PF00107">
    <property type="entry name" value="ADH_zinc_N"/>
    <property type="match status" value="1"/>
</dbReference>
<dbReference type="SUPFAM" id="SSF51735">
    <property type="entry name" value="NAD(P)-binding Rossmann-fold domains"/>
    <property type="match status" value="1"/>
</dbReference>
<dbReference type="Pfam" id="PF08240">
    <property type="entry name" value="ADH_N"/>
    <property type="match status" value="1"/>
</dbReference>
<dbReference type="OrthoDB" id="9805883at2"/>
<dbReference type="InterPro" id="IPR011032">
    <property type="entry name" value="GroES-like_sf"/>
</dbReference>
<feature type="domain" description="Enoyl reductase (ER)" evidence="1">
    <location>
        <begin position="10"/>
        <end position="318"/>
    </location>
</feature>
<sequence>MKAVIYRRCGGPDVLELADVPDPVPGPDQVLIAVDYVSIEGGDLLHRRSTPLTAEYNIPGYQAMGRVLQTGRKVQSLSVGERVLAFHWSGSHAEKWCVEAQHVFPLPQGIDPAMASTVATTFGTASDALFEFGHLKAGETVFVQGGAGGVGLALIQLAARAGARVIASASGAERAARLLDFGADHVIDHRAPGFSAEVLALTGGRGCDMVCDLAGGATVPELMKCIRYRGRYIVVGSASGERASFGFNDLVRKALTCQGVLFGAEMGTARGRAVVRGLLADMAAGHLRMPVDRIFPLDQAAQAHEYAETAHPFGRVLLQVT</sequence>
<keyword evidence="3" id="KW-1185">Reference proteome</keyword>
<dbReference type="SMART" id="SM00829">
    <property type="entry name" value="PKS_ER"/>
    <property type="match status" value="1"/>
</dbReference>
<name>A0A3S3U164_9RHOB</name>
<accession>A0A3S3U164</accession>
<protein>
    <submittedName>
        <fullName evidence="2">Zinc-binding alcohol dehydrogenase family protein</fullName>
    </submittedName>
</protein>
<dbReference type="PANTHER" id="PTHR43677">
    <property type="entry name" value="SHORT-CHAIN DEHYDROGENASE/REDUCTASE"/>
    <property type="match status" value="1"/>
</dbReference>
<organism evidence="2 3">
    <name type="scientific">Falsigemmobacter intermedius</name>
    <dbReference type="NCBI Taxonomy" id="1553448"/>
    <lineage>
        <taxon>Bacteria</taxon>
        <taxon>Pseudomonadati</taxon>
        <taxon>Pseudomonadota</taxon>
        <taxon>Alphaproteobacteria</taxon>
        <taxon>Rhodobacterales</taxon>
        <taxon>Paracoccaceae</taxon>
        <taxon>Falsigemmobacter</taxon>
    </lineage>
</organism>
<dbReference type="Gene3D" id="3.90.180.10">
    <property type="entry name" value="Medium-chain alcohol dehydrogenases, catalytic domain"/>
    <property type="match status" value="1"/>
</dbReference>
<dbReference type="InterPro" id="IPR013149">
    <property type="entry name" value="ADH-like_C"/>
</dbReference>
<dbReference type="InterPro" id="IPR013154">
    <property type="entry name" value="ADH-like_N"/>
</dbReference>
<dbReference type="GO" id="GO:0016491">
    <property type="term" value="F:oxidoreductase activity"/>
    <property type="evidence" value="ECO:0007669"/>
    <property type="project" value="InterPro"/>
</dbReference>
<evidence type="ECO:0000313" key="2">
    <source>
        <dbReference type="EMBL" id="RWY37664.1"/>
    </source>
</evidence>
<dbReference type="InterPro" id="IPR051397">
    <property type="entry name" value="Zn-ADH-like_protein"/>
</dbReference>
<dbReference type="PANTHER" id="PTHR43677:SF4">
    <property type="entry name" value="QUINONE OXIDOREDUCTASE-LIKE PROTEIN 2"/>
    <property type="match status" value="1"/>
</dbReference>
<reference evidence="2 3" key="1">
    <citation type="journal article" date="2015" name="Int. J. Syst. Evol. Microbiol.">
        <title>Gemmobacter intermedius sp. nov., isolated from a white stork (Ciconia ciconia).</title>
        <authorList>
            <person name="Kampfer P."/>
            <person name="Jerzak L."/>
            <person name="Wilharm G."/>
            <person name="Golke J."/>
            <person name="Busse H.J."/>
            <person name="Glaeser S.P."/>
        </authorList>
    </citation>
    <scope>NUCLEOTIDE SEQUENCE [LARGE SCALE GENOMIC DNA]</scope>
    <source>
        <strain evidence="2 3">119/4</strain>
    </source>
</reference>
<dbReference type="SUPFAM" id="SSF50129">
    <property type="entry name" value="GroES-like"/>
    <property type="match status" value="1"/>
</dbReference>
<dbReference type="Proteomes" id="UP000287168">
    <property type="component" value="Unassembled WGS sequence"/>
</dbReference>
<dbReference type="EMBL" id="SBLC01000041">
    <property type="protein sequence ID" value="RWY37664.1"/>
    <property type="molecule type" value="Genomic_DNA"/>
</dbReference>
<dbReference type="RefSeq" id="WP_128490602.1">
    <property type="nucleotide sequence ID" value="NZ_JBHLXB010000089.1"/>
</dbReference>
<dbReference type="AlphaFoldDB" id="A0A3S3U164"/>
<proteinExistence type="predicted"/>
<gene>
    <name evidence="2" type="ORF">EP867_16675</name>
</gene>
<comment type="caution">
    <text evidence="2">The sequence shown here is derived from an EMBL/GenBank/DDBJ whole genome shotgun (WGS) entry which is preliminary data.</text>
</comment>
<evidence type="ECO:0000259" key="1">
    <source>
        <dbReference type="SMART" id="SM00829"/>
    </source>
</evidence>